<dbReference type="RefSeq" id="WP_169349543.1">
    <property type="nucleotide sequence ID" value="NZ_JABBJJ010000237.1"/>
</dbReference>
<keyword evidence="3" id="KW-1185">Reference proteome</keyword>
<dbReference type="Proteomes" id="UP000518300">
    <property type="component" value="Unassembled WGS sequence"/>
</dbReference>
<protein>
    <submittedName>
        <fullName evidence="2">Uncharacterized protein</fullName>
    </submittedName>
</protein>
<feature type="region of interest" description="Disordered" evidence="1">
    <location>
        <begin position="244"/>
        <end position="270"/>
    </location>
</feature>
<comment type="caution">
    <text evidence="2">The sequence shown here is derived from an EMBL/GenBank/DDBJ whole genome shotgun (WGS) entry which is preliminary data.</text>
</comment>
<dbReference type="AlphaFoldDB" id="A0A848LS07"/>
<evidence type="ECO:0000313" key="2">
    <source>
        <dbReference type="EMBL" id="NMO20323.1"/>
    </source>
</evidence>
<organism evidence="2 3">
    <name type="scientific">Pyxidicoccus fallax</name>
    <dbReference type="NCBI Taxonomy" id="394095"/>
    <lineage>
        <taxon>Bacteria</taxon>
        <taxon>Pseudomonadati</taxon>
        <taxon>Myxococcota</taxon>
        <taxon>Myxococcia</taxon>
        <taxon>Myxococcales</taxon>
        <taxon>Cystobacterineae</taxon>
        <taxon>Myxococcaceae</taxon>
        <taxon>Pyxidicoccus</taxon>
    </lineage>
</organism>
<accession>A0A848LS07</accession>
<name>A0A848LS07_9BACT</name>
<gene>
    <name evidence="2" type="ORF">HG543_36505</name>
</gene>
<evidence type="ECO:0000313" key="3">
    <source>
        <dbReference type="Proteomes" id="UP000518300"/>
    </source>
</evidence>
<evidence type="ECO:0000256" key="1">
    <source>
        <dbReference type="SAM" id="MobiDB-lite"/>
    </source>
</evidence>
<feature type="compositionally biased region" description="Basic and acidic residues" evidence="1">
    <location>
        <begin position="260"/>
        <end position="270"/>
    </location>
</feature>
<sequence length="270" mass="28105">MTAHIPTVRGLLLSSVALGLVACGGDGASLRFTSNARTAGTSNAWVQAAAETPPASNVFSSSDGTAFTLSEARIHLRDIRLDLPQGTKCGDVSGLVSGAECKGSDSSGTIQVPGPIVVDLMTGTTTPDLSGLRIPAGTYKRIDFRLEEAKAGEVGATEPLLGYSFLARADFTQDGAARKLELLFKFSEDARFESATGVEVPEGGSLVAFLKPQVWLEGLPLGECIRDGDVEVANGTVRVDDKAGGECGDAENTVKSNIKRSGDLRKSDEG</sequence>
<dbReference type="EMBL" id="JABBJJ010000237">
    <property type="protein sequence ID" value="NMO20323.1"/>
    <property type="molecule type" value="Genomic_DNA"/>
</dbReference>
<proteinExistence type="predicted"/>
<reference evidence="2 3" key="1">
    <citation type="submission" date="2020-04" db="EMBL/GenBank/DDBJ databases">
        <title>Draft genome of Pyxidicoccus fallax type strain.</title>
        <authorList>
            <person name="Whitworth D.E."/>
        </authorList>
    </citation>
    <scope>NUCLEOTIDE SEQUENCE [LARGE SCALE GENOMIC DNA]</scope>
    <source>
        <strain evidence="2 3">DSM 14698</strain>
    </source>
</reference>